<dbReference type="AlphaFoldDB" id="A0A1A8QL33"/>
<feature type="compositionally biased region" description="Acidic residues" evidence="12">
    <location>
        <begin position="120"/>
        <end position="132"/>
    </location>
</feature>
<dbReference type="InterPro" id="IPR036236">
    <property type="entry name" value="Znf_C2H2_sf"/>
</dbReference>
<feature type="compositionally biased region" description="Polar residues" evidence="12">
    <location>
        <begin position="82"/>
        <end position="94"/>
    </location>
</feature>
<evidence type="ECO:0000313" key="14">
    <source>
        <dbReference type="EMBL" id="SBR94028.1"/>
    </source>
</evidence>
<dbReference type="GO" id="GO:0000981">
    <property type="term" value="F:DNA-binding transcription factor activity, RNA polymerase II-specific"/>
    <property type="evidence" value="ECO:0007669"/>
    <property type="project" value="TreeGrafter"/>
</dbReference>
<evidence type="ECO:0000256" key="4">
    <source>
        <dbReference type="ARBA" id="ARBA00022737"/>
    </source>
</evidence>
<reference evidence="14" key="1">
    <citation type="submission" date="2016-05" db="EMBL/GenBank/DDBJ databases">
        <authorList>
            <person name="Lavstsen T."/>
            <person name="Jespersen J.S."/>
        </authorList>
    </citation>
    <scope>NUCLEOTIDE SEQUENCE</scope>
    <source>
        <tissue evidence="14">Brain</tissue>
    </source>
</reference>
<proteinExistence type="predicted"/>
<evidence type="ECO:0000256" key="12">
    <source>
        <dbReference type="SAM" id="MobiDB-lite"/>
    </source>
</evidence>
<evidence type="ECO:0000259" key="13">
    <source>
        <dbReference type="PROSITE" id="PS50157"/>
    </source>
</evidence>
<keyword evidence="3" id="KW-0479">Metal-binding</keyword>
<dbReference type="GO" id="GO:0005634">
    <property type="term" value="C:nucleus"/>
    <property type="evidence" value="ECO:0007669"/>
    <property type="project" value="UniProtKB-SubCell"/>
</dbReference>
<dbReference type="GO" id="GO:0000978">
    <property type="term" value="F:RNA polymerase II cis-regulatory region sequence-specific DNA binding"/>
    <property type="evidence" value="ECO:0007669"/>
    <property type="project" value="TreeGrafter"/>
</dbReference>
<comment type="function">
    <text evidence="1">May be involved in transcriptional regulation.</text>
</comment>
<dbReference type="PANTHER" id="PTHR23235:SF120">
    <property type="entry name" value="KRUPPEL-LIKE FACTOR 15"/>
    <property type="match status" value="1"/>
</dbReference>
<dbReference type="FunFam" id="3.30.160.60:FF:003015">
    <property type="entry name" value="Si:dkey-111k8.3"/>
    <property type="match status" value="1"/>
</dbReference>
<dbReference type="PROSITE" id="PS00028">
    <property type="entry name" value="ZINC_FINGER_C2H2_1"/>
    <property type="match status" value="2"/>
</dbReference>
<dbReference type="EMBL" id="HAEG01013089">
    <property type="protein sequence ID" value="SBR94028.1"/>
    <property type="molecule type" value="Transcribed_RNA"/>
</dbReference>
<name>A0A1A8QL33_9TELE</name>
<feature type="domain" description="C2H2-type" evidence="13">
    <location>
        <begin position="374"/>
        <end position="401"/>
    </location>
</feature>
<keyword evidence="10" id="KW-0539">Nucleus</keyword>
<evidence type="ECO:0000256" key="3">
    <source>
        <dbReference type="ARBA" id="ARBA00022723"/>
    </source>
</evidence>
<dbReference type="FunFam" id="3.30.160.60:FF:000624">
    <property type="entry name" value="zinc finger protein 697"/>
    <property type="match status" value="1"/>
</dbReference>
<keyword evidence="7" id="KW-0805">Transcription regulation</keyword>
<accession>A0A1A8QL33</accession>
<evidence type="ECO:0000256" key="2">
    <source>
        <dbReference type="ARBA" id="ARBA00004123"/>
    </source>
</evidence>
<evidence type="ECO:0000256" key="11">
    <source>
        <dbReference type="PROSITE-ProRule" id="PRU00042"/>
    </source>
</evidence>
<keyword evidence="6" id="KW-0862">Zinc</keyword>
<evidence type="ECO:0000256" key="5">
    <source>
        <dbReference type="ARBA" id="ARBA00022771"/>
    </source>
</evidence>
<feature type="domain" description="C2H2-type" evidence="13">
    <location>
        <begin position="346"/>
        <end position="373"/>
    </location>
</feature>
<comment type="subcellular location">
    <subcellularLocation>
        <location evidence="2">Nucleus</location>
    </subcellularLocation>
</comment>
<dbReference type="PANTHER" id="PTHR23235">
    <property type="entry name" value="KRUEPPEL-LIKE TRANSCRIPTION FACTOR"/>
    <property type="match status" value="1"/>
</dbReference>
<gene>
    <name evidence="14" type="primary">SI:DKEY-7L6.3</name>
</gene>
<dbReference type="PROSITE" id="PS50157">
    <property type="entry name" value="ZINC_FINGER_C2H2_2"/>
    <property type="match status" value="3"/>
</dbReference>
<keyword evidence="5 11" id="KW-0863">Zinc-finger</keyword>
<keyword evidence="8" id="KW-0238">DNA-binding</keyword>
<dbReference type="FunFam" id="3.30.160.60:FF:000097">
    <property type="entry name" value="Zinc finger protein"/>
    <property type="match status" value="1"/>
</dbReference>
<dbReference type="Gene3D" id="3.30.160.60">
    <property type="entry name" value="Classic Zinc Finger"/>
    <property type="match status" value="3"/>
</dbReference>
<evidence type="ECO:0000256" key="1">
    <source>
        <dbReference type="ARBA" id="ARBA00003767"/>
    </source>
</evidence>
<evidence type="ECO:0000256" key="9">
    <source>
        <dbReference type="ARBA" id="ARBA00023163"/>
    </source>
</evidence>
<evidence type="ECO:0000256" key="10">
    <source>
        <dbReference type="ARBA" id="ARBA00023242"/>
    </source>
</evidence>
<feature type="compositionally biased region" description="Basic and acidic residues" evidence="12">
    <location>
        <begin position="104"/>
        <end position="119"/>
    </location>
</feature>
<feature type="domain" description="C2H2-type" evidence="13">
    <location>
        <begin position="402"/>
        <end position="432"/>
    </location>
</feature>
<feature type="region of interest" description="Disordered" evidence="12">
    <location>
        <begin position="67"/>
        <end position="188"/>
    </location>
</feature>
<evidence type="ECO:0000256" key="7">
    <source>
        <dbReference type="ARBA" id="ARBA00023015"/>
    </source>
</evidence>
<keyword evidence="4" id="KW-0677">Repeat</keyword>
<dbReference type="Pfam" id="PF00096">
    <property type="entry name" value="zf-C2H2"/>
    <property type="match status" value="3"/>
</dbReference>
<dbReference type="GO" id="GO:0008270">
    <property type="term" value="F:zinc ion binding"/>
    <property type="evidence" value="ECO:0007669"/>
    <property type="project" value="UniProtKB-KW"/>
</dbReference>
<protein>
    <submittedName>
        <fullName evidence="14">Si:dkey-7l6.3</fullName>
    </submittedName>
</protein>
<sequence length="439" mass="47653">MSVLNSKALHEQLCLIMGALTKAAVAEICELVDEGYAVLQLEISRSHKENEDLKKKMHLIESIVVRSSSGGQTAEDTGLTEAVQQPETQPQQRAETAAASGGDARVEREELSEVVLIKDEDSDCDDAVEEDSGPPADVGAAAVRGSIPPTPTSQRRRRRCSRGSSEDAEKSSSSSDYQQTAGAKTKVSVYHVDSPRSEALMENIQMEAGPSYTTEVDPDIQLVQDCSLVSPSSSRQMFYSSGARMEAQSSSARSELDLNAESAWSKQSKGFAQFHQSENMASDTFGLKLISVSGSTSTDCQLSNSRSSTFEYEDGGEVLTFGHYGGSTGTSQAGGQQSPGSMRKRFVCSICSKTYATAQNLEVHMRIHTGERPFTCDQCGKKFTQSAHLKSHHNVHTGERPFACQLCSKRFIVKYSLKLHMKKCGPQSSEDSESLQNVL</sequence>
<reference evidence="14" key="2">
    <citation type="submission" date="2016-06" db="EMBL/GenBank/DDBJ databases">
        <title>The genome of a short-lived fish provides insights into sex chromosome evolution and the genetic control of aging.</title>
        <authorList>
            <person name="Reichwald K."/>
            <person name="Felder M."/>
            <person name="Petzold A."/>
            <person name="Koch P."/>
            <person name="Groth M."/>
            <person name="Platzer M."/>
        </authorList>
    </citation>
    <scope>NUCLEOTIDE SEQUENCE</scope>
    <source>
        <tissue evidence="14">Brain</tissue>
    </source>
</reference>
<dbReference type="SMART" id="SM00355">
    <property type="entry name" value="ZnF_C2H2"/>
    <property type="match status" value="3"/>
</dbReference>
<dbReference type="EMBL" id="HAEF01002517">
    <property type="protein sequence ID" value="SBR39899.1"/>
    <property type="molecule type" value="Transcribed_RNA"/>
</dbReference>
<organism evidence="14">
    <name type="scientific">Nothobranchius pienaari</name>
    <dbReference type="NCBI Taxonomy" id="704102"/>
    <lineage>
        <taxon>Eukaryota</taxon>
        <taxon>Metazoa</taxon>
        <taxon>Chordata</taxon>
        <taxon>Craniata</taxon>
        <taxon>Vertebrata</taxon>
        <taxon>Euteleostomi</taxon>
        <taxon>Actinopterygii</taxon>
        <taxon>Neopterygii</taxon>
        <taxon>Teleostei</taxon>
        <taxon>Neoteleostei</taxon>
        <taxon>Acanthomorphata</taxon>
        <taxon>Ovalentaria</taxon>
        <taxon>Atherinomorphae</taxon>
        <taxon>Cyprinodontiformes</taxon>
        <taxon>Nothobranchiidae</taxon>
        <taxon>Nothobranchius</taxon>
    </lineage>
</organism>
<evidence type="ECO:0000256" key="8">
    <source>
        <dbReference type="ARBA" id="ARBA00023125"/>
    </source>
</evidence>
<dbReference type="SUPFAM" id="SSF57667">
    <property type="entry name" value="beta-beta-alpha zinc fingers"/>
    <property type="match status" value="2"/>
</dbReference>
<keyword evidence="9" id="KW-0804">Transcription</keyword>
<evidence type="ECO:0000256" key="6">
    <source>
        <dbReference type="ARBA" id="ARBA00022833"/>
    </source>
</evidence>
<dbReference type="InterPro" id="IPR013087">
    <property type="entry name" value="Znf_C2H2_type"/>
</dbReference>